<proteinExistence type="predicted"/>
<accession>A0ABY5VU21</accession>
<sequence>MSTVEWWHAPATFGDAVRLARDRYRVDRVGSGPASTAVLMDVAHVARTDE</sequence>
<dbReference type="RefSeq" id="WP_259856930.1">
    <property type="nucleotide sequence ID" value="NZ_BAAAST010000131.1"/>
</dbReference>
<evidence type="ECO:0000313" key="1">
    <source>
        <dbReference type="EMBL" id="UWP79286.1"/>
    </source>
</evidence>
<protein>
    <submittedName>
        <fullName evidence="1">Uncharacterized protein</fullName>
    </submittedName>
</protein>
<organism evidence="1 2">
    <name type="scientific">Dactylosporangium fulvum</name>
    <dbReference type="NCBI Taxonomy" id="53359"/>
    <lineage>
        <taxon>Bacteria</taxon>
        <taxon>Bacillati</taxon>
        <taxon>Actinomycetota</taxon>
        <taxon>Actinomycetes</taxon>
        <taxon>Micromonosporales</taxon>
        <taxon>Micromonosporaceae</taxon>
        <taxon>Dactylosporangium</taxon>
    </lineage>
</organism>
<name>A0ABY5VU21_9ACTN</name>
<dbReference type="Proteomes" id="UP001059617">
    <property type="component" value="Chromosome"/>
</dbReference>
<reference evidence="1" key="1">
    <citation type="submission" date="2021-04" db="EMBL/GenBank/DDBJ databases">
        <authorList>
            <person name="Hartkoorn R.C."/>
            <person name="Beaudoing E."/>
            <person name="Hot D."/>
        </authorList>
    </citation>
    <scope>NUCLEOTIDE SEQUENCE</scope>
    <source>
        <strain evidence="1">NRRL B-16292</strain>
    </source>
</reference>
<reference evidence="1" key="2">
    <citation type="submission" date="2022-09" db="EMBL/GenBank/DDBJ databases">
        <title>Biosynthetic gene clusters of Dactylosporangioum fulvum.</title>
        <authorList>
            <person name="Caradec T."/>
        </authorList>
    </citation>
    <scope>NUCLEOTIDE SEQUENCE</scope>
    <source>
        <strain evidence="1">NRRL B-16292</strain>
    </source>
</reference>
<gene>
    <name evidence="1" type="ORF">Dfulv_29465</name>
</gene>
<evidence type="ECO:0000313" key="2">
    <source>
        <dbReference type="Proteomes" id="UP001059617"/>
    </source>
</evidence>
<dbReference type="EMBL" id="CP073720">
    <property type="protein sequence ID" value="UWP79286.1"/>
    <property type="molecule type" value="Genomic_DNA"/>
</dbReference>
<keyword evidence="2" id="KW-1185">Reference proteome</keyword>